<gene>
    <name evidence="1" type="ORF">EYC80_002136</name>
</gene>
<dbReference type="EMBL" id="VIGI01000008">
    <property type="protein sequence ID" value="KAB8296716.1"/>
    <property type="molecule type" value="Genomic_DNA"/>
</dbReference>
<organism evidence="1 2">
    <name type="scientific">Monilinia laxa</name>
    <name type="common">Brown rot fungus</name>
    <name type="synonym">Sclerotinia laxa</name>
    <dbReference type="NCBI Taxonomy" id="61186"/>
    <lineage>
        <taxon>Eukaryota</taxon>
        <taxon>Fungi</taxon>
        <taxon>Dikarya</taxon>
        <taxon>Ascomycota</taxon>
        <taxon>Pezizomycotina</taxon>
        <taxon>Leotiomycetes</taxon>
        <taxon>Helotiales</taxon>
        <taxon>Sclerotiniaceae</taxon>
        <taxon>Monilinia</taxon>
    </lineage>
</organism>
<comment type="caution">
    <text evidence="1">The sequence shown here is derived from an EMBL/GenBank/DDBJ whole genome shotgun (WGS) entry which is preliminary data.</text>
</comment>
<sequence>MQERDLSSSQPRPGRHLEYTSTAKSLNQMHKRQALQNDPISTRNIASVPNKLATFTDAKKVRRYRNCTFMQQLSIDVRSQIYSYLLMNPMLSTLEAVGKDTDFGVKQKYELHPSILRTCKRVYQEASAVLYGLNTFYMVAMKSSRMFRFTLADFNGSSALTRYWRENADVFNVAPEAGLYLCKVRQWKVEISYYGSPDQADIELPVVSIKSPVEYGMTQHLSIDPRTGIPPPSGRHRRRNQYIVRLGVQEARDTIKQDMVSFLRPLLGYSMVPFCHLISLCEVPPHKMEIIIKPQVGGEVPRRSEYLGLVPTEDEELRLIKPLEMLRGVQMMKFTHGESSDGDKLPTDISCRYIARESELKQLVTCREKYWPVECPSKMYANLLSYAQAFERYEPFKQRMAANWLYQNSYMNTPNPYKTQSPNPIQYSNPFGPHNNKYKSHPVTRHLSSAASAVRTHDVVAMMGERKTVVDYLESQYRRMVCESEKFGEFVDKQNKRYGVWDGIVRLQCEINRYAETMRTDTDPGNKEVLKQDFIQRLKHRIRSIDFTEALVVLEEYAKAFNRDIPHETRKQIARVRFEYEGHYNIMEREVAIRKLQQMVVDIPKSLDDAAVRFKELYMIAANDMQKQYLEIREARKRLFEDEVVGDVWECPIDLQMELDDRKIDWKVPREDPSFTDKFRKSKECRELNPE</sequence>
<dbReference type="AlphaFoldDB" id="A0A5N6K311"/>
<evidence type="ECO:0000313" key="2">
    <source>
        <dbReference type="Proteomes" id="UP000326757"/>
    </source>
</evidence>
<evidence type="ECO:0000313" key="1">
    <source>
        <dbReference type="EMBL" id="KAB8296716.1"/>
    </source>
</evidence>
<name>A0A5N6K311_MONLA</name>
<keyword evidence="2" id="KW-1185">Reference proteome</keyword>
<dbReference type="Proteomes" id="UP000326757">
    <property type="component" value="Unassembled WGS sequence"/>
</dbReference>
<dbReference type="OrthoDB" id="3551119at2759"/>
<reference evidence="1 2" key="1">
    <citation type="submission" date="2019-06" db="EMBL/GenBank/DDBJ databases">
        <title>Genome Sequence of the Brown Rot Fungal Pathogen Monilinia laxa.</title>
        <authorList>
            <person name="De Miccolis Angelini R.M."/>
            <person name="Landi L."/>
            <person name="Abate D."/>
            <person name="Pollastro S."/>
            <person name="Romanazzi G."/>
            <person name="Faretra F."/>
        </authorList>
    </citation>
    <scope>NUCLEOTIDE SEQUENCE [LARGE SCALE GENOMIC DNA]</scope>
    <source>
        <strain evidence="1 2">Mlax316</strain>
    </source>
</reference>
<accession>A0A5N6K311</accession>
<protein>
    <submittedName>
        <fullName evidence="1">Uncharacterized protein</fullName>
    </submittedName>
</protein>
<proteinExistence type="predicted"/>